<keyword evidence="4" id="KW-0997">Cell inner membrane</keyword>
<keyword evidence="6 8" id="KW-1133">Transmembrane helix</keyword>
<feature type="transmembrane region" description="Helical" evidence="8">
    <location>
        <begin position="172"/>
        <end position="195"/>
    </location>
</feature>
<evidence type="ECO:0000256" key="2">
    <source>
        <dbReference type="ARBA" id="ARBA00022448"/>
    </source>
</evidence>
<keyword evidence="7 8" id="KW-0472">Membrane</keyword>
<dbReference type="InterPro" id="IPR001851">
    <property type="entry name" value="ABC_transp_permease"/>
</dbReference>
<protein>
    <submittedName>
        <fullName evidence="9">Sugar ABC transporter permease</fullName>
    </submittedName>
</protein>
<sequence>MKHTLSLLTRLGKRNELYLFAVMVVISIIFTLWNPNFLTLENMFDMLRSYSFIGILSVGVLIVLISGGIDISFTATATVAQYVMALALVGNKDLNVGLVLVIPLIIGAVLGMVNGGLIYYFKAPPIIITIATMSLYYGALQFFSGGEWLYNFPRWFRKFPKTLVLEFTNADGFRYGLSVLTLIWLGLLIIAFVFLRYTTFGRQIFAVGGNLEAARRGGINVLKINLFVYGFMGFLAGIGAIVHAWVTQTVAPNALVGQEFTVITSVILGGASIFGGSGTLLGTFLGVALVALLNNGLTLMQVPAYWQKVAIGFILLLSVSVTALQHSFATRRVHTVDVD</sequence>
<dbReference type="Pfam" id="PF02653">
    <property type="entry name" value="BPD_transp_2"/>
    <property type="match status" value="1"/>
</dbReference>
<organism evidence="9 10">
    <name type="scientific">candidate division KSB3 bacterium</name>
    <dbReference type="NCBI Taxonomy" id="2044937"/>
    <lineage>
        <taxon>Bacteria</taxon>
        <taxon>candidate division KSB3</taxon>
    </lineage>
</organism>
<dbReference type="PANTHER" id="PTHR32196">
    <property type="entry name" value="ABC TRANSPORTER PERMEASE PROTEIN YPHD-RELATED-RELATED"/>
    <property type="match status" value="1"/>
</dbReference>
<dbReference type="PANTHER" id="PTHR32196:SF21">
    <property type="entry name" value="ABC TRANSPORTER PERMEASE PROTEIN YPHD-RELATED"/>
    <property type="match status" value="1"/>
</dbReference>
<dbReference type="CDD" id="cd06579">
    <property type="entry name" value="TM_PBP1_transp_AraH_like"/>
    <property type="match status" value="1"/>
</dbReference>
<evidence type="ECO:0000256" key="5">
    <source>
        <dbReference type="ARBA" id="ARBA00022692"/>
    </source>
</evidence>
<evidence type="ECO:0000256" key="8">
    <source>
        <dbReference type="SAM" id="Phobius"/>
    </source>
</evidence>
<feature type="transmembrane region" description="Helical" evidence="8">
    <location>
        <begin position="226"/>
        <end position="246"/>
    </location>
</feature>
<proteinExistence type="predicted"/>
<dbReference type="AlphaFoldDB" id="A0A2G6KIC1"/>
<evidence type="ECO:0000256" key="7">
    <source>
        <dbReference type="ARBA" id="ARBA00023136"/>
    </source>
</evidence>
<evidence type="ECO:0000256" key="4">
    <source>
        <dbReference type="ARBA" id="ARBA00022519"/>
    </source>
</evidence>
<comment type="caution">
    <text evidence="9">The sequence shown here is derived from an EMBL/GenBank/DDBJ whole genome shotgun (WGS) entry which is preliminary data.</text>
</comment>
<feature type="transmembrane region" description="Helical" evidence="8">
    <location>
        <begin position="133"/>
        <end position="152"/>
    </location>
</feature>
<evidence type="ECO:0000256" key="3">
    <source>
        <dbReference type="ARBA" id="ARBA00022475"/>
    </source>
</evidence>
<feature type="transmembrane region" description="Helical" evidence="8">
    <location>
        <begin position="17"/>
        <end position="35"/>
    </location>
</feature>
<dbReference type="GO" id="GO:0022857">
    <property type="term" value="F:transmembrane transporter activity"/>
    <property type="evidence" value="ECO:0007669"/>
    <property type="project" value="InterPro"/>
</dbReference>
<evidence type="ECO:0000256" key="1">
    <source>
        <dbReference type="ARBA" id="ARBA00004651"/>
    </source>
</evidence>
<dbReference type="GO" id="GO:0005886">
    <property type="term" value="C:plasma membrane"/>
    <property type="evidence" value="ECO:0007669"/>
    <property type="project" value="UniProtKB-SubCell"/>
</dbReference>
<keyword evidence="3" id="KW-1003">Cell membrane</keyword>
<feature type="transmembrane region" description="Helical" evidence="8">
    <location>
        <begin position="305"/>
        <end position="324"/>
    </location>
</feature>
<reference evidence="9 10" key="1">
    <citation type="submission" date="2017-10" db="EMBL/GenBank/DDBJ databases">
        <title>Novel microbial diversity and functional potential in the marine mammal oral microbiome.</title>
        <authorList>
            <person name="Dudek N.K."/>
            <person name="Sun C.L."/>
            <person name="Burstein D."/>
            <person name="Kantor R.S."/>
            <person name="Aliaga Goltsman D.S."/>
            <person name="Bik E.M."/>
            <person name="Thomas B.C."/>
            <person name="Banfield J.F."/>
            <person name="Relman D.A."/>
        </authorList>
    </citation>
    <scope>NUCLEOTIDE SEQUENCE [LARGE SCALE GENOMIC DNA]</scope>
    <source>
        <strain evidence="9">DOLJORAL78_47_16</strain>
    </source>
</reference>
<gene>
    <name evidence="9" type="ORF">CSA56_04300</name>
</gene>
<comment type="subcellular location">
    <subcellularLocation>
        <location evidence="1">Cell membrane</location>
        <topology evidence="1">Multi-pass membrane protein</topology>
    </subcellularLocation>
</comment>
<evidence type="ECO:0000256" key="6">
    <source>
        <dbReference type="ARBA" id="ARBA00022989"/>
    </source>
</evidence>
<dbReference type="Proteomes" id="UP000230821">
    <property type="component" value="Unassembled WGS sequence"/>
</dbReference>
<dbReference type="EMBL" id="PDSK01000044">
    <property type="protein sequence ID" value="PIE35407.1"/>
    <property type="molecule type" value="Genomic_DNA"/>
</dbReference>
<keyword evidence="2" id="KW-0813">Transport</keyword>
<evidence type="ECO:0000313" key="9">
    <source>
        <dbReference type="EMBL" id="PIE35407.1"/>
    </source>
</evidence>
<name>A0A2G6KIC1_9BACT</name>
<feature type="transmembrane region" description="Helical" evidence="8">
    <location>
        <begin position="96"/>
        <end position="121"/>
    </location>
</feature>
<feature type="transmembrane region" description="Helical" evidence="8">
    <location>
        <begin position="266"/>
        <end position="293"/>
    </location>
</feature>
<evidence type="ECO:0000313" key="10">
    <source>
        <dbReference type="Proteomes" id="UP000230821"/>
    </source>
</evidence>
<keyword evidence="5 8" id="KW-0812">Transmembrane</keyword>
<feature type="transmembrane region" description="Helical" evidence="8">
    <location>
        <begin position="47"/>
        <end position="65"/>
    </location>
</feature>
<accession>A0A2G6KIC1</accession>